<keyword evidence="9" id="KW-1185">Reference proteome</keyword>
<dbReference type="PANTHER" id="PTHR30173:SF43">
    <property type="entry name" value="ECF RNA POLYMERASE SIGMA FACTOR SIGI-RELATED"/>
    <property type="match status" value="1"/>
</dbReference>
<dbReference type="InterPro" id="IPR032710">
    <property type="entry name" value="NTF2-like_dom_sf"/>
</dbReference>
<evidence type="ECO:0000256" key="4">
    <source>
        <dbReference type="ARBA" id="ARBA00023082"/>
    </source>
</evidence>
<protein>
    <submittedName>
        <fullName evidence="8">RNA polymerase sigma factor SigJ</fullName>
    </submittedName>
</protein>
<dbReference type="InterPro" id="IPR013324">
    <property type="entry name" value="RNA_pol_sigma_r3/r4-like"/>
</dbReference>
<dbReference type="InterPro" id="IPR013249">
    <property type="entry name" value="RNA_pol_sigma70_r4_t2"/>
</dbReference>
<dbReference type="SUPFAM" id="SSF88946">
    <property type="entry name" value="Sigma2 domain of RNA polymerase sigma factors"/>
    <property type="match status" value="1"/>
</dbReference>
<keyword evidence="4" id="KW-0731">Sigma factor</keyword>
<sequence length="308" mass="33928">MDSYQDEPPRLDQAIAERDTLLGLCYRLLGSLSDAEDAVQETYIRWYRLSDEQREEVLSPRGWLIKTASRISLDILGSARVRREHYVGDWLPEPVPGAGAWTSRPADASAGDPADRISLDESVSMALLVVLESMTPAERVAFVLHDVFGYTFREVGEIVGRTPEACRQLASSARRRAPRQARRVSRASHDAVVRSFKDAWQRGNVESMIALLDPGAKAVTDGGGLVSAPVAPILGAPAVADLFLDVLHREPEIAVRTETVNGRLGLVAHLGDRIMAVITISMNATGIHEIWVVRNPEKLRAWHPDTNI</sequence>
<evidence type="ECO:0000313" key="8">
    <source>
        <dbReference type="EMBL" id="GAA1855496.1"/>
    </source>
</evidence>
<evidence type="ECO:0000256" key="2">
    <source>
        <dbReference type="ARBA" id="ARBA00011344"/>
    </source>
</evidence>
<dbReference type="NCBIfam" id="TIGR02937">
    <property type="entry name" value="sigma70-ECF"/>
    <property type="match status" value="1"/>
</dbReference>
<feature type="domain" description="RNA polymerase sigma factor 70 region 4 type 2" evidence="7">
    <location>
        <begin position="125"/>
        <end position="176"/>
    </location>
</feature>
<dbReference type="InterPro" id="IPR036388">
    <property type="entry name" value="WH-like_DNA-bd_sf"/>
</dbReference>
<evidence type="ECO:0000256" key="3">
    <source>
        <dbReference type="ARBA" id="ARBA00023015"/>
    </source>
</evidence>
<keyword evidence="5" id="KW-0804">Transcription</keyword>
<comment type="similarity">
    <text evidence="1">Belongs to the sigma-70 factor family. ECF subfamily.</text>
</comment>
<dbReference type="InterPro" id="IPR013325">
    <property type="entry name" value="RNA_pol_sigma_r2"/>
</dbReference>
<dbReference type="Gene3D" id="1.10.10.10">
    <property type="entry name" value="Winged helix-like DNA-binding domain superfamily/Winged helix DNA-binding domain"/>
    <property type="match status" value="1"/>
</dbReference>
<evidence type="ECO:0000256" key="1">
    <source>
        <dbReference type="ARBA" id="ARBA00010641"/>
    </source>
</evidence>
<keyword evidence="3" id="KW-0805">Transcription regulation</keyword>
<name>A0ABN2N790_9MICO</name>
<evidence type="ECO:0000259" key="6">
    <source>
        <dbReference type="Pfam" id="PF04542"/>
    </source>
</evidence>
<comment type="caution">
    <text evidence="8">The sequence shown here is derived from an EMBL/GenBank/DDBJ whole genome shotgun (WGS) entry which is preliminary data.</text>
</comment>
<evidence type="ECO:0000259" key="7">
    <source>
        <dbReference type="Pfam" id="PF08281"/>
    </source>
</evidence>
<organism evidence="8 9">
    <name type="scientific">Myceligenerans crystallogenes</name>
    <dbReference type="NCBI Taxonomy" id="316335"/>
    <lineage>
        <taxon>Bacteria</taxon>
        <taxon>Bacillati</taxon>
        <taxon>Actinomycetota</taxon>
        <taxon>Actinomycetes</taxon>
        <taxon>Micrococcales</taxon>
        <taxon>Promicromonosporaceae</taxon>
        <taxon>Myceligenerans</taxon>
    </lineage>
</organism>
<dbReference type="NCBIfam" id="NF007214">
    <property type="entry name" value="PRK09636.1"/>
    <property type="match status" value="1"/>
</dbReference>
<comment type="subunit">
    <text evidence="2">Interacts transiently with the RNA polymerase catalytic core formed by RpoA, RpoB, RpoC and RpoZ (2 alpha, 1 beta, 1 beta' and 1 omega subunit) to form the RNA polymerase holoenzyme that can initiate transcription.</text>
</comment>
<dbReference type="RefSeq" id="WP_344100279.1">
    <property type="nucleotide sequence ID" value="NZ_BAAANL010000002.1"/>
</dbReference>
<dbReference type="Gene3D" id="1.10.1740.10">
    <property type="match status" value="1"/>
</dbReference>
<dbReference type="InterPro" id="IPR014284">
    <property type="entry name" value="RNA_pol_sigma-70_dom"/>
</dbReference>
<dbReference type="Pfam" id="PF04542">
    <property type="entry name" value="Sigma70_r2"/>
    <property type="match status" value="1"/>
</dbReference>
<evidence type="ECO:0000256" key="5">
    <source>
        <dbReference type="ARBA" id="ARBA00023163"/>
    </source>
</evidence>
<dbReference type="Proteomes" id="UP001501094">
    <property type="component" value="Unassembled WGS sequence"/>
</dbReference>
<dbReference type="InterPro" id="IPR052704">
    <property type="entry name" value="ECF_Sigma-70_Domain"/>
</dbReference>
<dbReference type="SUPFAM" id="SSF88659">
    <property type="entry name" value="Sigma3 and sigma4 domains of RNA polymerase sigma factors"/>
    <property type="match status" value="1"/>
</dbReference>
<dbReference type="PANTHER" id="PTHR30173">
    <property type="entry name" value="SIGMA 19 FACTOR"/>
    <property type="match status" value="1"/>
</dbReference>
<dbReference type="Pfam" id="PF08281">
    <property type="entry name" value="Sigma70_r4_2"/>
    <property type="match status" value="1"/>
</dbReference>
<accession>A0ABN2N790</accession>
<dbReference type="InterPro" id="IPR007627">
    <property type="entry name" value="RNA_pol_sigma70_r2"/>
</dbReference>
<dbReference type="SUPFAM" id="SSF54427">
    <property type="entry name" value="NTF2-like"/>
    <property type="match status" value="1"/>
</dbReference>
<reference evidence="8 9" key="1">
    <citation type="journal article" date="2019" name="Int. J. Syst. Evol. Microbiol.">
        <title>The Global Catalogue of Microorganisms (GCM) 10K type strain sequencing project: providing services to taxonomists for standard genome sequencing and annotation.</title>
        <authorList>
            <consortium name="The Broad Institute Genomics Platform"/>
            <consortium name="The Broad Institute Genome Sequencing Center for Infectious Disease"/>
            <person name="Wu L."/>
            <person name="Ma J."/>
        </authorList>
    </citation>
    <scope>NUCLEOTIDE SEQUENCE [LARGE SCALE GENOMIC DNA]</scope>
    <source>
        <strain evidence="8 9">JCM 14326</strain>
    </source>
</reference>
<dbReference type="EMBL" id="BAAANL010000002">
    <property type="protein sequence ID" value="GAA1855496.1"/>
    <property type="molecule type" value="Genomic_DNA"/>
</dbReference>
<evidence type="ECO:0000313" key="9">
    <source>
        <dbReference type="Proteomes" id="UP001501094"/>
    </source>
</evidence>
<proteinExistence type="inferred from homology"/>
<gene>
    <name evidence="8" type="primary">sigJ_2</name>
    <name evidence="8" type="ORF">GCM10009751_10460</name>
</gene>
<feature type="domain" description="RNA polymerase sigma-70 region 2" evidence="6">
    <location>
        <begin position="18"/>
        <end position="76"/>
    </location>
</feature>